<dbReference type="GO" id="GO:0065002">
    <property type="term" value="P:intracellular protein transmembrane transport"/>
    <property type="evidence" value="ECO:0007669"/>
    <property type="project" value="UniProtKB-UniRule"/>
</dbReference>
<dbReference type="PANTHER" id="PTHR33910">
    <property type="entry name" value="PROTEIN TRANSLOCASE SUBUNIT SECE"/>
    <property type="match status" value="1"/>
</dbReference>
<keyword evidence="3 9" id="KW-1003">Cell membrane</keyword>
<dbReference type="GO" id="GO:0008320">
    <property type="term" value="F:protein transmembrane transporter activity"/>
    <property type="evidence" value="ECO:0007669"/>
    <property type="project" value="UniProtKB-UniRule"/>
</dbReference>
<keyword evidence="8 9" id="KW-0472">Membrane</keyword>
<dbReference type="RefSeq" id="WP_085586479.1">
    <property type="nucleotide sequence ID" value="NZ_JFKA01000021.1"/>
</dbReference>
<accession>A0A1Y2KUS4</accession>
<evidence type="ECO:0000256" key="3">
    <source>
        <dbReference type="ARBA" id="ARBA00022475"/>
    </source>
</evidence>
<evidence type="ECO:0000256" key="1">
    <source>
        <dbReference type="ARBA" id="ARBA00004370"/>
    </source>
</evidence>
<keyword evidence="4 9" id="KW-0812">Transmembrane</keyword>
<comment type="function">
    <text evidence="9">Essential subunit of the Sec protein translocation channel SecYEG. Clamps together the 2 halves of SecY. May contact the channel plug during translocation.</text>
</comment>
<evidence type="ECO:0000256" key="4">
    <source>
        <dbReference type="ARBA" id="ARBA00022692"/>
    </source>
</evidence>
<dbReference type="GO" id="GO:0006605">
    <property type="term" value="P:protein targeting"/>
    <property type="evidence" value="ECO:0007669"/>
    <property type="project" value="UniProtKB-UniRule"/>
</dbReference>
<dbReference type="InterPro" id="IPR001901">
    <property type="entry name" value="Translocase_SecE/Sec61-g"/>
</dbReference>
<dbReference type="NCBIfam" id="TIGR00964">
    <property type="entry name" value="secE_bact"/>
    <property type="match status" value="1"/>
</dbReference>
<dbReference type="GO" id="GO:0043952">
    <property type="term" value="P:protein transport by the Sec complex"/>
    <property type="evidence" value="ECO:0007669"/>
    <property type="project" value="UniProtKB-UniRule"/>
</dbReference>
<evidence type="ECO:0000313" key="10">
    <source>
        <dbReference type="EMBL" id="OSQ35350.1"/>
    </source>
</evidence>
<comment type="similarity">
    <text evidence="9">Belongs to the SecE/SEC61-gamma family.</text>
</comment>
<evidence type="ECO:0000313" key="11">
    <source>
        <dbReference type="Proteomes" id="UP000193391"/>
    </source>
</evidence>
<keyword evidence="11" id="KW-1185">Reference proteome</keyword>
<dbReference type="Proteomes" id="UP000193391">
    <property type="component" value="Unassembled WGS sequence"/>
</dbReference>
<dbReference type="AlphaFoldDB" id="A0A1Y2KUS4"/>
<comment type="subunit">
    <text evidence="9">Component of the Sec protein translocase complex. Heterotrimer consisting of SecY, SecE and SecG subunits. The heterotrimers can form oligomers, although 1 heterotrimer is thought to be able to translocate proteins. Interacts with the ribosome. Interacts with SecDF, and other proteins may be involved. Interacts with SecA.</text>
</comment>
<reference evidence="10 11" key="1">
    <citation type="submission" date="2014-03" db="EMBL/GenBank/DDBJ databases">
        <title>The draft genome sequence of Thalassospira mesophila JCM 18969.</title>
        <authorList>
            <person name="Lai Q."/>
            <person name="Shao Z."/>
        </authorList>
    </citation>
    <scope>NUCLEOTIDE SEQUENCE [LARGE SCALE GENOMIC DNA]</scope>
    <source>
        <strain evidence="10 11">JCM 18969</strain>
    </source>
</reference>
<dbReference type="Pfam" id="PF00584">
    <property type="entry name" value="SecE"/>
    <property type="match status" value="1"/>
</dbReference>
<dbReference type="PANTHER" id="PTHR33910:SF1">
    <property type="entry name" value="PROTEIN TRANSLOCASE SUBUNIT SECE"/>
    <property type="match status" value="1"/>
</dbReference>
<keyword evidence="7 9" id="KW-0811">Translocation</keyword>
<dbReference type="HAMAP" id="MF_00422">
    <property type="entry name" value="SecE"/>
    <property type="match status" value="1"/>
</dbReference>
<keyword evidence="2 9" id="KW-0813">Transport</keyword>
<gene>
    <name evidence="9" type="primary">secE</name>
    <name evidence="10" type="ORF">TMES_21485</name>
</gene>
<dbReference type="GO" id="GO:0005886">
    <property type="term" value="C:plasma membrane"/>
    <property type="evidence" value="ECO:0007669"/>
    <property type="project" value="UniProtKB-SubCell"/>
</dbReference>
<dbReference type="InterPro" id="IPR038379">
    <property type="entry name" value="SecE_sf"/>
</dbReference>
<proteinExistence type="inferred from homology"/>
<comment type="subcellular location">
    <subcellularLocation>
        <location evidence="9">Cell membrane</location>
        <topology evidence="9">Single-pass membrane protein</topology>
    </subcellularLocation>
    <subcellularLocation>
        <location evidence="1">Membrane</location>
    </subcellularLocation>
</comment>
<dbReference type="EMBL" id="JFKA01000021">
    <property type="protein sequence ID" value="OSQ35350.1"/>
    <property type="molecule type" value="Genomic_DNA"/>
</dbReference>
<dbReference type="InterPro" id="IPR005807">
    <property type="entry name" value="SecE_bac"/>
</dbReference>
<dbReference type="Gene3D" id="1.20.5.1030">
    <property type="entry name" value="Preprotein translocase secy subunit"/>
    <property type="match status" value="1"/>
</dbReference>
<keyword evidence="6 9" id="KW-1133">Transmembrane helix</keyword>
<evidence type="ECO:0000256" key="8">
    <source>
        <dbReference type="ARBA" id="ARBA00023136"/>
    </source>
</evidence>
<name>A0A1Y2KUS4_9PROT</name>
<evidence type="ECO:0000256" key="9">
    <source>
        <dbReference type="HAMAP-Rule" id="MF_00422"/>
    </source>
</evidence>
<evidence type="ECO:0000256" key="2">
    <source>
        <dbReference type="ARBA" id="ARBA00022448"/>
    </source>
</evidence>
<comment type="caution">
    <text evidence="10">The sequence shown here is derived from an EMBL/GenBank/DDBJ whole genome shotgun (WGS) entry which is preliminary data.</text>
</comment>
<dbReference type="STRING" id="1293891.TMES_21485"/>
<dbReference type="GO" id="GO:0009306">
    <property type="term" value="P:protein secretion"/>
    <property type="evidence" value="ECO:0007669"/>
    <property type="project" value="UniProtKB-UniRule"/>
</dbReference>
<keyword evidence="5 9" id="KW-0653">Protein transport</keyword>
<dbReference type="OrthoDB" id="9812738at2"/>
<evidence type="ECO:0000256" key="6">
    <source>
        <dbReference type="ARBA" id="ARBA00022989"/>
    </source>
</evidence>
<sequence length="65" mass="7229">MAKTSPAQFVQQVRQEARKVSWPTRKETTVSTLMVFVMVAFASVFFFVVDQLLAFGVKLIFGVGG</sequence>
<evidence type="ECO:0000256" key="7">
    <source>
        <dbReference type="ARBA" id="ARBA00023010"/>
    </source>
</evidence>
<feature type="transmembrane region" description="Helical" evidence="9">
    <location>
        <begin position="28"/>
        <end position="49"/>
    </location>
</feature>
<protein>
    <recommendedName>
        <fullName evidence="9">Protein translocase subunit SecE</fullName>
    </recommendedName>
</protein>
<evidence type="ECO:0000256" key="5">
    <source>
        <dbReference type="ARBA" id="ARBA00022927"/>
    </source>
</evidence>
<organism evidence="10 11">
    <name type="scientific">Thalassospira mesophila</name>
    <dbReference type="NCBI Taxonomy" id="1293891"/>
    <lineage>
        <taxon>Bacteria</taxon>
        <taxon>Pseudomonadati</taxon>
        <taxon>Pseudomonadota</taxon>
        <taxon>Alphaproteobacteria</taxon>
        <taxon>Rhodospirillales</taxon>
        <taxon>Thalassospiraceae</taxon>
        <taxon>Thalassospira</taxon>
    </lineage>
</organism>